<proteinExistence type="predicted"/>
<dbReference type="AlphaFoldDB" id="A0A1G6IV07"/>
<evidence type="ECO:0000313" key="1">
    <source>
        <dbReference type="EMBL" id="SDC10253.1"/>
    </source>
</evidence>
<sequence length="223" mass="25997">MERTKNLIKQYSENRSWLQHLDQSLEQIDHQATHCGDALTECTKSFIECIAKNIIVEISPSTDVKSINLLDLGQLFKSAKNALYEHSAIENIMPKQNLESFFSALNQWIRFLGEVRNNTGEISHGKILPKSYSINLDLAKIFLQISDGFSYILVLLVLEIDMSYTQPYKYEDYQDFNEYLDELYELPNSLKYSKALFDQDYDAYVENLDNYNDQETMVIEEEL</sequence>
<dbReference type="RefSeq" id="WP_092749197.1">
    <property type="nucleotide sequence ID" value="NZ_FMYL01000009.1"/>
</dbReference>
<keyword evidence="2" id="KW-1185">Reference proteome</keyword>
<evidence type="ECO:0000313" key="2">
    <source>
        <dbReference type="Proteomes" id="UP000242501"/>
    </source>
</evidence>
<name>A0A1G6IV07_9GAMM</name>
<protein>
    <recommendedName>
        <fullName evidence="3">Abortive infection C-terminus</fullName>
    </recommendedName>
</protein>
<evidence type="ECO:0008006" key="3">
    <source>
        <dbReference type="Google" id="ProtNLM"/>
    </source>
</evidence>
<accession>A0A1G6IV07</accession>
<organism evidence="1 2">
    <name type="scientific">Acinetobacter boissieri</name>
    <dbReference type="NCBI Taxonomy" id="1219383"/>
    <lineage>
        <taxon>Bacteria</taxon>
        <taxon>Pseudomonadati</taxon>
        <taxon>Pseudomonadota</taxon>
        <taxon>Gammaproteobacteria</taxon>
        <taxon>Moraxellales</taxon>
        <taxon>Moraxellaceae</taxon>
        <taxon>Acinetobacter</taxon>
    </lineage>
</organism>
<dbReference type="STRING" id="1219383.SAMN05421733_10951"/>
<reference evidence="2" key="1">
    <citation type="submission" date="2016-09" db="EMBL/GenBank/DDBJ databases">
        <authorList>
            <person name="Varghese N."/>
            <person name="Submissions S."/>
        </authorList>
    </citation>
    <scope>NUCLEOTIDE SEQUENCE [LARGE SCALE GENOMIC DNA]</scope>
    <source>
        <strain evidence="2">ANC 4422</strain>
    </source>
</reference>
<dbReference type="EMBL" id="FMYL01000009">
    <property type="protein sequence ID" value="SDC10253.1"/>
    <property type="molecule type" value="Genomic_DNA"/>
</dbReference>
<gene>
    <name evidence="1" type="ORF">SAMN05421733_10951</name>
</gene>
<dbReference type="OrthoDB" id="6689311at2"/>
<dbReference type="Proteomes" id="UP000242501">
    <property type="component" value="Unassembled WGS sequence"/>
</dbReference>